<feature type="domain" description="Peptidase C14 caspase" evidence="1">
    <location>
        <begin position="52"/>
        <end position="308"/>
    </location>
</feature>
<name>A0A0A6RPH2_9GAMM</name>
<gene>
    <name evidence="2" type="ORF">PN36_20550</name>
</gene>
<dbReference type="InterPro" id="IPR050452">
    <property type="entry name" value="Metacaspase"/>
</dbReference>
<evidence type="ECO:0000313" key="2">
    <source>
        <dbReference type="EMBL" id="KHD05756.2"/>
    </source>
</evidence>
<organism evidence="2 3">
    <name type="scientific">Candidatus Thiomargarita nelsonii</name>
    <dbReference type="NCBI Taxonomy" id="1003181"/>
    <lineage>
        <taxon>Bacteria</taxon>
        <taxon>Pseudomonadati</taxon>
        <taxon>Pseudomonadota</taxon>
        <taxon>Gammaproteobacteria</taxon>
        <taxon>Thiotrichales</taxon>
        <taxon>Thiotrichaceae</taxon>
        <taxon>Thiomargarita</taxon>
    </lineage>
</organism>
<dbReference type="EMBL" id="JSZA02000089">
    <property type="protein sequence ID" value="KHD05756.2"/>
    <property type="molecule type" value="Genomic_DNA"/>
</dbReference>
<dbReference type="PANTHER" id="PTHR48104">
    <property type="entry name" value="METACASPASE-4"/>
    <property type="match status" value="1"/>
</dbReference>
<dbReference type="Gene3D" id="3.40.50.1460">
    <property type="match status" value="1"/>
</dbReference>
<sequence>MRKTIPLLLILSFHLSGCMPERSTSPPPPPPDENKSPALCQTVQPKKTPSSKHALLIGIEKYNHPKISDLGGAINDVKLMQGVLRTQFDFQNDDFITLLNEQATHTCIENAFKTLIKRIQPNDFVYIHYAGHGSQTPDLNGDERSGQDQTWVSFGTRQPGRKNEINEINEIDNYEVLDDEINAWLAAIYAKTAQVIFVSDSCHSATVARGNAPVSRGLEPDERSHPLGRRAYTQLNEYHGIHIGAARDKEFAAETAGDDGKFYGLFTWHWAKALQQAQVGDTWNQVFKRAQTPVFSIRGEAQRPQLEGERHRQVFGGHLTPPVATVAVSSVKGERIKIQAGATAGVTVGSIYRLQSENRARLEITKVGTFESEAKTTVVGAFKVGDLVVEKSHAYRFDPIKVYLSADYPKDRPLLQAIRAAFQGTSELPGYVLTNKPEQTDLRLQLLRPKRGRDGQAIFEKDNDALPKSFPNQAPELWILTPDQHLLHKKLQIKFDDPSKGVELVKYNLNHLARVREVKALQRRYRGATLPVTVQADILTPCPTGGDCMQVHDLGLYDKKSTFRLQEIGKRRLDEMLSLTLHNQSRRDYYCYLINISPDGTIYAIYPDPEERMEYARVKVGVQDLSWALADLCIFGTQSGMCF</sequence>
<evidence type="ECO:0000313" key="3">
    <source>
        <dbReference type="Proteomes" id="UP000030428"/>
    </source>
</evidence>
<dbReference type="AlphaFoldDB" id="A0A0A6RPH2"/>
<dbReference type="Proteomes" id="UP000030428">
    <property type="component" value="Unassembled WGS sequence"/>
</dbReference>
<protein>
    <recommendedName>
        <fullName evidence="1">Peptidase C14 caspase domain-containing protein</fullName>
    </recommendedName>
</protein>
<dbReference type="SUPFAM" id="SSF52129">
    <property type="entry name" value="Caspase-like"/>
    <property type="match status" value="1"/>
</dbReference>
<accession>A0A0A6RPH2</accession>
<dbReference type="GO" id="GO:0004197">
    <property type="term" value="F:cysteine-type endopeptidase activity"/>
    <property type="evidence" value="ECO:0007669"/>
    <property type="project" value="InterPro"/>
</dbReference>
<dbReference type="GO" id="GO:0005737">
    <property type="term" value="C:cytoplasm"/>
    <property type="evidence" value="ECO:0007669"/>
    <property type="project" value="TreeGrafter"/>
</dbReference>
<keyword evidence="3" id="KW-1185">Reference proteome</keyword>
<dbReference type="InterPro" id="IPR011600">
    <property type="entry name" value="Pept_C14_caspase"/>
</dbReference>
<dbReference type="Pfam" id="PF00656">
    <property type="entry name" value="Peptidase_C14"/>
    <property type="match status" value="1"/>
</dbReference>
<dbReference type="InterPro" id="IPR029030">
    <property type="entry name" value="Caspase-like_dom_sf"/>
</dbReference>
<reference evidence="2 3" key="1">
    <citation type="journal article" date="2016" name="Front. Microbiol.">
        <title>Single-Cell (Meta-)Genomics of a Dimorphic Candidatus Thiomargarita nelsonii Reveals Genomic Plasticity.</title>
        <authorList>
            <person name="Flood B.E."/>
            <person name="Fliss P."/>
            <person name="Jones D.S."/>
            <person name="Dick G.J."/>
            <person name="Jain S."/>
            <person name="Kaster A.K."/>
            <person name="Winkel M."/>
            <person name="Mussmann M."/>
            <person name="Bailey J."/>
        </authorList>
    </citation>
    <scope>NUCLEOTIDE SEQUENCE [LARGE SCALE GENOMIC DNA]</scope>
    <source>
        <strain evidence="2">Hydrate Ridge</strain>
    </source>
</reference>
<dbReference type="GO" id="GO:0006508">
    <property type="term" value="P:proteolysis"/>
    <property type="evidence" value="ECO:0007669"/>
    <property type="project" value="InterPro"/>
</dbReference>
<evidence type="ECO:0000259" key="1">
    <source>
        <dbReference type="Pfam" id="PF00656"/>
    </source>
</evidence>
<proteinExistence type="predicted"/>
<dbReference type="PANTHER" id="PTHR48104:SF30">
    <property type="entry name" value="METACASPASE-1"/>
    <property type="match status" value="1"/>
</dbReference>
<comment type="caution">
    <text evidence="2">The sequence shown here is derived from an EMBL/GenBank/DDBJ whole genome shotgun (WGS) entry which is preliminary data.</text>
</comment>